<evidence type="ECO:0000256" key="1">
    <source>
        <dbReference type="ARBA" id="ARBA00000085"/>
    </source>
</evidence>
<dbReference type="SUPFAM" id="SSF55874">
    <property type="entry name" value="ATPase domain of HSP90 chaperone/DNA topoisomerase II/histidine kinase"/>
    <property type="match status" value="1"/>
</dbReference>
<keyword evidence="4" id="KW-0418">Kinase</keyword>
<evidence type="ECO:0000256" key="3">
    <source>
        <dbReference type="ARBA" id="ARBA00022679"/>
    </source>
</evidence>
<dbReference type="InterPro" id="IPR050482">
    <property type="entry name" value="Sensor_HK_TwoCompSys"/>
</dbReference>
<accession>A0A2K8PTT9</accession>
<dbReference type="EC" id="2.7.13.3" evidence="2"/>
<protein>
    <recommendedName>
        <fullName evidence="2">histidine kinase</fullName>
        <ecNumber evidence="2">2.7.13.3</ecNumber>
    </recommendedName>
</protein>
<dbReference type="OrthoDB" id="227596at2"/>
<dbReference type="RefSeq" id="WP_051841332.1">
    <property type="nucleotide sequence ID" value="NZ_CP024985.1"/>
</dbReference>
<evidence type="ECO:0000256" key="4">
    <source>
        <dbReference type="ARBA" id="ARBA00022777"/>
    </source>
</evidence>
<dbReference type="GO" id="GO:0000160">
    <property type="term" value="P:phosphorelay signal transduction system"/>
    <property type="evidence" value="ECO:0007669"/>
    <property type="project" value="UniProtKB-KW"/>
</dbReference>
<dbReference type="EMBL" id="CP024985">
    <property type="protein sequence ID" value="ATZ29065.1"/>
    <property type="molecule type" value="Genomic_DNA"/>
</dbReference>
<keyword evidence="5" id="KW-0902">Two-component regulatory system</keyword>
<dbReference type="GeneID" id="49388263"/>
<dbReference type="Proteomes" id="UP000231791">
    <property type="component" value="Chromosome"/>
</dbReference>
<evidence type="ECO:0000313" key="7">
    <source>
        <dbReference type="Proteomes" id="UP000231791"/>
    </source>
</evidence>
<dbReference type="GO" id="GO:0004673">
    <property type="term" value="F:protein histidine kinase activity"/>
    <property type="evidence" value="ECO:0007669"/>
    <property type="project" value="UniProtKB-EC"/>
</dbReference>
<dbReference type="PANTHER" id="PTHR24421">
    <property type="entry name" value="NITRATE/NITRITE SENSOR PROTEIN NARX-RELATED"/>
    <property type="match status" value="1"/>
</dbReference>
<dbReference type="KEGG" id="slx:SLAV_36500"/>
<keyword evidence="7" id="KW-1185">Reference proteome</keyword>
<keyword evidence="3" id="KW-0808">Transferase</keyword>
<evidence type="ECO:0000256" key="5">
    <source>
        <dbReference type="ARBA" id="ARBA00023012"/>
    </source>
</evidence>
<name>A0A2K8PTT9_STRLA</name>
<dbReference type="AlphaFoldDB" id="A0A2K8PTT9"/>
<proteinExistence type="predicted"/>
<evidence type="ECO:0000256" key="2">
    <source>
        <dbReference type="ARBA" id="ARBA00012438"/>
    </source>
</evidence>
<evidence type="ECO:0000313" key="6">
    <source>
        <dbReference type="EMBL" id="ATZ29065.1"/>
    </source>
</evidence>
<reference evidence="6 7" key="1">
    <citation type="submission" date="2017-11" db="EMBL/GenBank/DDBJ databases">
        <title>Complete genome sequence of Streptomyces lavendulae subsp. lavendulae CCM 3239 (formerly 'Streptomyces aureofaciens CCM 3239'), the producer of the angucycline-type antibiotic auricin.</title>
        <authorList>
            <person name="Busche T."/>
            <person name="Novakova R."/>
            <person name="Al'Dilaimi A."/>
            <person name="Homerova D."/>
            <person name="Feckova L."/>
            <person name="Rezuchova B."/>
            <person name="Mingyar E."/>
            <person name="Csolleiova D."/>
            <person name="Bekeova C."/>
            <person name="Winkler A."/>
            <person name="Sevcikova B."/>
            <person name="Kalinowski J."/>
            <person name="Kormanec J."/>
            <person name="Ruckert C."/>
        </authorList>
    </citation>
    <scope>NUCLEOTIDE SEQUENCE [LARGE SCALE GENOMIC DNA]</scope>
    <source>
        <strain evidence="6 7">CCM 3239</strain>
    </source>
</reference>
<dbReference type="InterPro" id="IPR036890">
    <property type="entry name" value="HATPase_C_sf"/>
</dbReference>
<comment type="catalytic activity">
    <reaction evidence="1">
        <text>ATP + protein L-histidine = ADP + protein N-phospho-L-histidine.</text>
        <dbReference type="EC" id="2.7.13.3"/>
    </reaction>
</comment>
<gene>
    <name evidence="6" type="ORF">SLAV_36500</name>
</gene>
<dbReference type="PANTHER" id="PTHR24421:SF10">
    <property type="entry name" value="NITRATE_NITRITE SENSOR PROTEIN NARQ"/>
    <property type="match status" value="1"/>
</dbReference>
<dbReference type="CDD" id="cd16917">
    <property type="entry name" value="HATPase_UhpB-NarQ-NarX-like"/>
    <property type="match status" value="1"/>
</dbReference>
<dbReference type="Gene3D" id="3.30.565.10">
    <property type="entry name" value="Histidine kinase-like ATPase, C-terminal domain"/>
    <property type="match status" value="1"/>
</dbReference>
<organism evidence="6 7">
    <name type="scientific">Streptomyces lavendulae subsp. lavendulae</name>
    <dbReference type="NCBI Taxonomy" id="58340"/>
    <lineage>
        <taxon>Bacteria</taxon>
        <taxon>Bacillati</taxon>
        <taxon>Actinomycetota</taxon>
        <taxon>Actinomycetes</taxon>
        <taxon>Kitasatosporales</taxon>
        <taxon>Streptomycetaceae</taxon>
        <taxon>Streptomyces</taxon>
    </lineage>
</organism>
<sequence>MAGVLRAPDGPDTGSDTGRGPQPGLDGLDRLMADSGLDVTLTGQVPRDAGPAVQRAAYRTVREALTNVRKHAPGSAVEVAFHRSGTAVEVTVANTVGRHPALGLPSARHGPIGVRERAEQLGGALSHGPTPDGGYLLPARLPLGGAAHGP</sequence>